<dbReference type="SUPFAM" id="SSF54236">
    <property type="entry name" value="Ubiquitin-like"/>
    <property type="match status" value="2"/>
</dbReference>
<dbReference type="PROSITE" id="PS51126">
    <property type="entry name" value="DILUTE"/>
    <property type="match status" value="1"/>
</dbReference>
<feature type="compositionally biased region" description="Basic residues" evidence="11">
    <location>
        <begin position="158"/>
        <end position="170"/>
    </location>
</feature>
<dbReference type="GO" id="GO:0007155">
    <property type="term" value="P:cell adhesion"/>
    <property type="evidence" value="ECO:0007669"/>
    <property type="project" value="UniProtKB-KW"/>
</dbReference>
<dbReference type="GO" id="GO:0007165">
    <property type="term" value="P:signal transduction"/>
    <property type="evidence" value="ECO:0007669"/>
    <property type="project" value="InterPro"/>
</dbReference>
<dbReference type="SMART" id="SM00314">
    <property type="entry name" value="RA"/>
    <property type="match status" value="2"/>
</dbReference>
<keyword evidence="2" id="KW-0597">Phosphoprotein</keyword>
<dbReference type="InterPro" id="IPR029071">
    <property type="entry name" value="Ubiquitin-like_domsf"/>
</dbReference>
<feature type="compositionally biased region" description="Gly residues" evidence="11">
    <location>
        <begin position="2014"/>
        <end position="2025"/>
    </location>
</feature>
<evidence type="ECO:0000256" key="7">
    <source>
        <dbReference type="ARBA" id="ARBA00023054"/>
    </source>
</evidence>
<dbReference type="PROSITE" id="PS50200">
    <property type="entry name" value="RA"/>
    <property type="match status" value="2"/>
</dbReference>
<keyword evidence="4" id="KW-0130">Cell adhesion</keyword>
<dbReference type="InterPro" id="IPR028842">
    <property type="entry name" value="Afadin"/>
</dbReference>
<dbReference type="CDD" id="cd01781">
    <property type="entry name" value="RA2_Afadin"/>
    <property type="match status" value="1"/>
</dbReference>
<comment type="function">
    <text evidence="8">Belongs to an adhesion system, probably together with the E-cadherin-catenin system, which plays a role in the organization of homotypic, interneuronal and heterotypic cell-cell adherens junctions (AJs). Nectin- and actin-filament-binding protein that connects nectin to the actin cytoskeleton. May play a key role in the organization of epithelial structures of the embryonic ectoderm. Essential for the organization of adherens junctions.</text>
</comment>
<feature type="compositionally biased region" description="Basic and acidic residues" evidence="11">
    <location>
        <begin position="1450"/>
        <end position="1475"/>
    </location>
</feature>
<evidence type="ECO:0000256" key="10">
    <source>
        <dbReference type="ARBA" id="ARBA00083790"/>
    </source>
</evidence>
<dbReference type="InterPro" id="IPR001478">
    <property type="entry name" value="PDZ"/>
</dbReference>
<feature type="compositionally biased region" description="Basic and acidic residues" evidence="11">
    <location>
        <begin position="136"/>
        <end position="150"/>
    </location>
</feature>
<evidence type="ECO:0000259" key="14">
    <source>
        <dbReference type="PROSITE" id="PS51126"/>
    </source>
</evidence>
<dbReference type="RefSeq" id="XP_032832545.1">
    <property type="nucleotide sequence ID" value="XM_032976654.1"/>
</dbReference>
<feature type="compositionally biased region" description="Low complexity" evidence="11">
    <location>
        <begin position="1936"/>
        <end position="1947"/>
    </location>
</feature>
<evidence type="ECO:0000259" key="12">
    <source>
        <dbReference type="PROSITE" id="PS50106"/>
    </source>
</evidence>
<reference evidence="16" key="1">
    <citation type="submission" date="2025-08" db="UniProtKB">
        <authorList>
            <consortium name="RefSeq"/>
        </authorList>
    </citation>
    <scope>IDENTIFICATION</scope>
    <source>
        <tissue evidence="16">Sperm</tissue>
    </source>
</reference>
<feature type="compositionally biased region" description="Gly residues" evidence="11">
    <location>
        <begin position="1486"/>
        <end position="1500"/>
    </location>
</feature>
<dbReference type="SMART" id="SM01132">
    <property type="entry name" value="DIL"/>
    <property type="match status" value="1"/>
</dbReference>
<evidence type="ECO:0000313" key="16">
    <source>
        <dbReference type="RefSeq" id="XP_032832545.1"/>
    </source>
</evidence>
<dbReference type="FunFam" id="2.60.200.20:FF:000006">
    <property type="entry name" value="Afadin, adherens junction formation factor"/>
    <property type="match status" value="1"/>
</dbReference>
<evidence type="ECO:0000256" key="3">
    <source>
        <dbReference type="ARBA" id="ARBA00022737"/>
    </source>
</evidence>
<dbReference type="PANTHER" id="PTHR10398:SF2">
    <property type="entry name" value="AFADIN"/>
    <property type="match status" value="1"/>
</dbReference>
<feature type="compositionally biased region" description="Basic and acidic residues" evidence="11">
    <location>
        <begin position="1710"/>
        <end position="1856"/>
    </location>
</feature>
<dbReference type="Pfam" id="PF00595">
    <property type="entry name" value="PDZ"/>
    <property type="match status" value="1"/>
</dbReference>
<dbReference type="GO" id="GO:0032880">
    <property type="term" value="P:regulation of protein localization"/>
    <property type="evidence" value="ECO:0007669"/>
    <property type="project" value="TreeGrafter"/>
</dbReference>
<evidence type="ECO:0000259" key="13">
    <source>
        <dbReference type="PROSITE" id="PS50200"/>
    </source>
</evidence>
<dbReference type="SUPFAM" id="SSF50156">
    <property type="entry name" value="PDZ domain-like"/>
    <property type="match status" value="1"/>
</dbReference>
<evidence type="ECO:0000313" key="15">
    <source>
        <dbReference type="Proteomes" id="UP001318040"/>
    </source>
</evidence>
<evidence type="ECO:0000256" key="8">
    <source>
        <dbReference type="ARBA" id="ARBA00058472"/>
    </source>
</evidence>
<evidence type="ECO:0000256" key="4">
    <source>
        <dbReference type="ARBA" id="ARBA00022889"/>
    </source>
</evidence>
<feature type="region of interest" description="Disordered" evidence="11">
    <location>
        <begin position="1621"/>
        <end position="2100"/>
    </location>
</feature>
<accession>A0AAJ7UC67</accession>
<evidence type="ECO:0000256" key="9">
    <source>
        <dbReference type="ARBA" id="ARBA00073709"/>
    </source>
</evidence>
<evidence type="ECO:0000256" key="1">
    <source>
        <dbReference type="ARBA" id="ARBA00004536"/>
    </source>
</evidence>
<feature type="region of interest" description="Disordered" evidence="11">
    <location>
        <begin position="354"/>
        <end position="436"/>
    </location>
</feature>
<dbReference type="InterPro" id="IPR002710">
    <property type="entry name" value="Dilute_dom"/>
</dbReference>
<dbReference type="CDD" id="cd22711">
    <property type="entry name" value="FHA_AFDN"/>
    <property type="match status" value="1"/>
</dbReference>
<dbReference type="CDD" id="cd06789">
    <property type="entry name" value="PDZ_AFDN-like"/>
    <property type="match status" value="1"/>
</dbReference>
<feature type="compositionally biased region" description="Acidic residues" evidence="11">
    <location>
        <begin position="1632"/>
        <end position="1648"/>
    </location>
</feature>
<sequence>MAMEEERRKLREIINHWNENRLDLFEISLPNEDLEFHGVMRFYFQDKMSGNFATKCIRVSSTATTSDVVETLSEKFRPDIRMLTAPRYSLYEVHSSGEERRLGEHEKPLVVQLNWNKDDREGRFVLKNENDIAPVKKVDRNGAGKAEKEGVMQNFKRTLSKKERKEKKRREREASRCEEDEENAPDVGAAPQADSAGVAEEVYKEMPETSFTRTISNPEVVMKRRRQQKLERRLQEFHGDDGRPRSGGMLRVFADSLRPTIPYKTLLVSLSDPAEFVVREVLDKYGLEREDPANYCLARLVLPPDSDMMEEAVRREGLETALDDQDCPLNILVEWPAEDGVLVFQLRKKEDVAARRKKQQQQQHKAVGKGAGEGQEERRRGGGGDAAPGADAGSGHDAYGAAPPPDRLPYLVELSPGGRHSHRSYRTPDGSDSRDKPKMYRLQLNVTEVGSDTSSPQFIQLFGAGIQPQHCVVTNMEGVVTVTPSSVEADTFVQGRRISETTMLRSGSTLRFGRASVFKFVDPGHEPPGVSSAGGVRRAAEGETEPARAAAVGGGSVPVPHETTFELDGDVHSNSDAHAKRQADGRSVMRPDRVEFTKSELRGHEKPSQIIDLPATLELREGAEEAFLAGVVNYTNSTTAHFKLSPTYALYLAARRTLGSPNAAGEDERLRRTVALVNRTVAMMEAVIQDLKHREQEQSGMASALAFWMANASELLNFLKQDVELGRVTAEGQDVLASGVHTAFRHLVHCLQSDLNKCMPAFLEDPEEPSAQGPKIDDVLQTLSGAMSLLRRCRVNAALTIQLFSQLFHFVNMWLFNELARGAAARQPLCSYYWGVALHERLHAVEGWAERQGLELAADCHLSRIMQATTLLTMDKYAPKDVPEISSTCFKLNSLQLRALLEGYQGATGEPSIPRELIDSVVAVATSTADELAHSDLREVRLEEDPDLQLPFLLPEDGYSCDIVKGVPHGLAEFLAPLCQRGLCRLVPLPRSPGVWTVFFEGHDNDSGPLPPADTGSLHHQVPKVLTVTLKKQHGLGLSIVAAKGAGLDKLGIYIKSVVKGGAADQDGRLAAGDQLLSVDGNSLVGLSQERAAELMTRTGSVVTLEIAKQGAIYHGLATLLNEPSPTTQHRGSDHRTGGKARPKSEGLELYRGSARPDSPEEPAETHTDAQQLQEQQGAATHGDDRLVKNRADHRSTPNVAHSPDSGSLRPVYPGAPACRVQSVSTGNLKAEESPSPPSLEAYPVPTATYAREYSTLPPPPADSSPAWAASSMQRAAHSEEELRRDRPYRAGAPLPPHHHGPQQARRQQPPSSLLSSSASSSSHEQLAPPARAPQYGIAVGGAASAKTGPGRWKTPVVVGAPPAKHGGGGGQQGGLPPPPPPTRYPPGYGPESRDLPPPPPPPPPASALHGMGGMGGGGGGGGGGTSSSLSSLSSPSLPSPGYGGDAGPDAERKREEQLRWYEAEKARLEEERERQRRRKAAGAAAPGGGGAGSGGGGASTGAAVRPHERPALPPQGETIIRELRPQSQPRTIERHDLHFLVPPPAGTGEEEGASGSPQLSPSPWARDARERQEKQRQQQQLEMLEREIAALQSRPQHQLLPEESDRLRKLLLEREFQRRVQEVSLRRRGDDDDDDDDDYEERDDGDGDGGGTGVGAPAAGQKQTEKPLPWQHQQTGDFHHHQQQQQQQRHEEETRVLQAFPTLSVLHLLQDEERRKHQQQAEERARQQREAEERLRLQREAEERARQQREAEERARQQREAEERARQREAEERARQQREAEERARQREAEERARQQREAEERARQQREAEERARQQREAEERTRKVDEQRRREDDYYAHLESERRRALDEEERRLLGPGGNNNNNDNDGDGDGDDGASTAAAASPPAPSQQSKPRGGGGSGGGGGGDLHRAMLVRCGDGDEVEEEDSAKTRDARANPAATAAATAPLRWQQQPGGGGGGGGAVTARRPPLARPQRPLSDGFALSSAAGGAAGGLGRRAPSVAASSSMADLARVGGGGGGGGGAVGAAAAQQHRGAPSSLLLTYASPGNSQGMNTYRPGGTPGVIGSQEVYRDPRERRTSQSKPEAGERPSPMPEKLPFRERQRLFSQGQDVANKIKTSRKLMELEQELGNK</sequence>
<evidence type="ECO:0000256" key="2">
    <source>
        <dbReference type="ARBA" id="ARBA00022553"/>
    </source>
</evidence>
<feature type="compositionally biased region" description="Gly residues" evidence="11">
    <location>
        <begin position="1954"/>
        <end position="1963"/>
    </location>
</feature>
<dbReference type="Pfam" id="PF00498">
    <property type="entry name" value="FHA"/>
    <property type="match status" value="1"/>
</dbReference>
<feature type="compositionally biased region" description="Basic and acidic residues" evidence="11">
    <location>
        <begin position="1621"/>
        <end position="1631"/>
    </location>
</feature>
<dbReference type="CDD" id="cd15471">
    <property type="entry name" value="Myo5p-like_CBD_afadin"/>
    <property type="match status" value="1"/>
</dbReference>
<feature type="compositionally biased region" description="Gly residues" evidence="11">
    <location>
        <begin position="1411"/>
        <end position="1426"/>
    </location>
</feature>
<feature type="region of interest" description="Disordered" evidence="11">
    <location>
        <begin position="1122"/>
        <end position="1219"/>
    </location>
</feature>
<protein>
    <recommendedName>
        <fullName evidence="9">Afadin</fullName>
    </recommendedName>
    <alternativeName>
        <fullName evidence="10">Afadin adherens junction formation factor</fullName>
    </alternativeName>
</protein>
<dbReference type="SUPFAM" id="SSF49879">
    <property type="entry name" value="SMAD/FHA domain"/>
    <property type="match status" value="1"/>
</dbReference>
<dbReference type="PROSITE" id="PS50106">
    <property type="entry name" value="PDZ"/>
    <property type="match status" value="1"/>
</dbReference>
<dbReference type="SMART" id="SM00228">
    <property type="entry name" value="PDZ"/>
    <property type="match status" value="1"/>
</dbReference>
<feature type="domain" description="PDZ" evidence="12">
    <location>
        <begin position="1025"/>
        <end position="1111"/>
    </location>
</feature>
<feature type="domain" description="Dilute" evidence="14">
    <location>
        <begin position="678"/>
        <end position="927"/>
    </location>
</feature>
<feature type="compositionally biased region" description="Basic and acidic residues" evidence="11">
    <location>
        <begin position="1131"/>
        <end position="1149"/>
    </location>
</feature>
<feature type="region of interest" description="Disordered" evidence="11">
    <location>
        <begin position="1251"/>
        <end position="1582"/>
    </location>
</feature>
<dbReference type="InterPro" id="IPR000159">
    <property type="entry name" value="RA_dom"/>
</dbReference>
<comment type="subcellular location">
    <subcellularLocation>
        <location evidence="1">Cell junction</location>
        <location evidence="1">Adherens junction</location>
    </subcellularLocation>
</comment>
<feature type="domain" description="Ras-associating" evidence="13">
    <location>
        <begin position="36"/>
        <end position="131"/>
    </location>
</feature>
<name>A0AAJ7UC67_PETMA</name>
<feature type="compositionally biased region" description="Pro residues" evidence="11">
    <location>
        <begin position="1396"/>
        <end position="1406"/>
    </location>
</feature>
<organism evidence="15 16">
    <name type="scientific">Petromyzon marinus</name>
    <name type="common">Sea lamprey</name>
    <dbReference type="NCBI Taxonomy" id="7757"/>
    <lineage>
        <taxon>Eukaryota</taxon>
        <taxon>Metazoa</taxon>
        <taxon>Chordata</taxon>
        <taxon>Craniata</taxon>
        <taxon>Vertebrata</taxon>
        <taxon>Cyclostomata</taxon>
        <taxon>Hyperoartia</taxon>
        <taxon>Petromyzontiformes</taxon>
        <taxon>Petromyzontidae</taxon>
        <taxon>Petromyzon</taxon>
    </lineage>
</organism>
<dbReference type="InterPro" id="IPR008984">
    <property type="entry name" value="SMAD_FHA_dom_sf"/>
</dbReference>
<feature type="compositionally biased region" description="Basic and acidic residues" evidence="11">
    <location>
        <begin position="2070"/>
        <end position="2079"/>
    </location>
</feature>
<dbReference type="GeneID" id="116955521"/>
<feature type="compositionally biased region" description="Pro residues" evidence="11">
    <location>
        <begin position="1376"/>
        <end position="1389"/>
    </location>
</feature>
<dbReference type="GO" id="GO:0034330">
    <property type="term" value="P:cell junction organization"/>
    <property type="evidence" value="ECO:0007669"/>
    <property type="project" value="UniProtKB-ARBA"/>
</dbReference>
<feature type="compositionally biased region" description="Polar residues" evidence="11">
    <location>
        <begin position="1169"/>
        <end position="1179"/>
    </location>
</feature>
<keyword evidence="3" id="KW-0677">Repeat</keyword>
<feature type="compositionally biased region" description="Gly residues" evidence="11">
    <location>
        <begin position="1896"/>
        <end position="1907"/>
    </location>
</feature>
<feature type="compositionally biased region" description="Basic and acidic residues" evidence="11">
    <location>
        <begin position="1277"/>
        <end position="1289"/>
    </location>
</feature>
<feature type="compositionally biased region" description="Low complexity" evidence="11">
    <location>
        <begin position="2026"/>
        <end position="2036"/>
    </location>
</feature>
<dbReference type="FunFam" id="2.30.42.10:FF:000032">
    <property type="entry name" value="Afadin isoform A"/>
    <property type="match status" value="1"/>
</dbReference>
<dbReference type="Pfam" id="PF00788">
    <property type="entry name" value="RA"/>
    <property type="match status" value="2"/>
</dbReference>
<dbReference type="Proteomes" id="UP001318040">
    <property type="component" value="Chromosome 60"/>
</dbReference>
<gene>
    <name evidence="16" type="primary">AFDN</name>
</gene>
<dbReference type="CDD" id="cd01782">
    <property type="entry name" value="RA1_Afadin"/>
    <property type="match status" value="1"/>
</dbReference>
<evidence type="ECO:0000256" key="11">
    <source>
        <dbReference type="SAM" id="MobiDB-lite"/>
    </source>
</evidence>
<dbReference type="GO" id="GO:0005737">
    <property type="term" value="C:cytoplasm"/>
    <property type="evidence" value="ECO:0007669"/>
    <property type="project" value="UniProtKB-ARBA"/>
</dbReference>
<evidence type="ECO:0000256" key="6">
    <source>
        <dbReference type="ARBA" id="ARBA00022990"/>
    </source>
</evidence>
<dbReference type="InterPro" id="IPR036034">
    <property type="entry name" value="PDZ_sf"/>
</dbReference>
<dbReference type="FunFam" id="3.10.20.90:FF:000025">
    <property type="entry name" value="Afadin, adherens junction formation factor"/>
    <property type="match status" value="1"/>
</dbReference>
<keyword evidence="15" id="KW-1185">Reference proteome</keyword>
<feature type="compositionally biased region" description="Low complexity" evidence="11">
    <location>
        <begin position="1966"/>
        <end position="1989"/>
    </location>
</feature>
<dbReference type="InterPro" id="IPR037977">
    <property type="entry name" value="CBD_Afadin"/>
</dbReference>
<keyword evidence="6" id="KW-0007">Acetylation</keyword>
<dbReference type="GO" id="GO:0030154">
    <property type="term" value="P:cell differentiation"/>
    <property type="evidence" value="ECO:0007669"/>
    <property type="project" value="UniProtKB-ARBA"/>
</dbReference>
<keyword evidence="5" id="KW-0965">Cell junction</keyword>
<feature type="compositionally biased region" description="Basic and acidic residues" evidence="11">
    <location>
        <begin position="1567"/>
        <end position="1577"/>
    </location>
</feature>
<feature type="region of interest" description="Disordered" evidence="11">
    <location>
        <begin position="136"/>
        <end position="196"/>
    </location>
</feature>
<keyword evidence="7" id="KW-0175">Coiled coil</keyword>
<feature type="compositionally biased region" description="Low complexity" evidence="11">
    <location>
        <begin position="1427"/>
        <end position="1441"/>
    </location>
</feature>
<proteinExistence type="predicted"/>
<dbReference type="Pfam" id="PF01843">
    <property type="entry name" value="DIL"/>
    <property type="match status" value="1"/>
</dbReference>
<feature type="region of interest" description="Disordered" evidence="11">
    <location>
        <begin position="1225"/>
        <end position="1244"/>
    </location>
</feature>
<dbReference type="Gene3D" id="2.60.200.20">
    <property type="match status" value="1"/>
</dbReference>
<feature type="compositionally biased region" description="Basic and acidic residues" evidence="11">
    <location>
        <begin position="1182"/>
        <end position="1196"/>
    </location>
</feature>
<evidence type="ECO:0000256" key="5">
    <source>
        <dbReference type="ARBA" id="ARBA00022949"/>
    </source>
</evidence>
<dbReference type="Gene3D" id="3.10.20.90">
    <property type="entry name" value="Phosphatidylinositol 3-kinase Catalytic Subunit, Chain A, domain 1"/>
    <property type="match status" value="2"/>
</dbReference>
<dbReference type="GO" id="GO:0050839">
    <property type="term" value="F:cell adhesion molecule binding"/>
    <property type="evidence" value="ECO:0007669"/>
    <property type="project" value="TreeGrafter"/>
</dbReference>
<feature type="compositionally biased region" description="Low complexity" evidence="11">
    <location>
        <begin position="387"/>
        <end position="398"/>
    </location>
</feature>
<dbReference type="InterPro" id="IPR000253">
    <property type="entry name" value="FHA_dom"/>
</dbReference>
<dbReference type="GO" id="GO:0005912">
    <property type="term" value="C:adherens junction"/>
    <property type="evidence" value="ECO:0007669"/>
    <property type="project" value="UniProtKB-SubCell"/>
</dbReference>
<dbReference type="KEGG" id="pmrn:116955521"/>
<feature type="compositionally biased region" description="Low complexity" evidence="11">
    <location>
        <begin position="1302"/>
        <end position="1323"/>
    </location>
</feature>
<feature type="domain" description="Ras-associating" evidence="13">
    <location>
        <begin position="246"/>
        <end position="351"/>
    </location>
</feature>
<dbReference type="PANTHER" id="PTHR10398">
    <property type="entry name" value="AFADIN"/>
    <property type="match status" value="1"/>
</dbReference>
<dbReference type="CTD" id="4301"/>
<dbReference type="Gene3D" id="2.30.42.10">
    <property type="match status" value="1"/>
</dbReference>